<feature type="binding site" evidence="8">
    <location>
        <position position="249"/>
    </location>
    <ligand>
        <name>Mn(2+)</name>
        <dbReference type="ChEBI" id="CHEBI:29035"/>
    </ligand>
</feature>
<sequence length="321" mass="36639">MIEDIVKSDLKTILHSKRANLYYLEKCRIMQKDGRIVYLTETKKENLFWNIPIANTTVILLGSGTSVTQAAMRLLSSAGVLVGFCGGGATPLFAGTEVEWLNPQSEYRPTEYVQGWLSFWFDEEKRLAVAKEFQKKRIRFLQTVWDKDNELADEGFFTDDALTEEAISVFKSRMEIAGDVTHVLAAEAEFTKKLYRYAAQNTETVDFTRERNSDQPANRLLDHGNYLAYGLAATTLWVLGIPHGFAVMHGKTRRGALVFDVADLIKDAIVLPWSFICAMRGQRDREFRQICLQKFTEHKALDFMFDEVKRCSRLYAGGERS</sequence>
<dbReference type="RefSeq" id="WP_007069544.1">
    <property type="nucleotide sequence ID" value="NZ_GG698602.1"/>
</dbReference>
<evidence type="ECO:0000256" key="5">
    <source>
        <dbReference type="ARBA" id="ARBA00022842"/>
    </source>
</evidence>
<evidence type="ECO:0000256" key="6">
    <source>
        <dbReference type="ARBA" id="ARBA00023118"/>
    </source>
</evidence>
<keyword evidence="2 8" id="KW-0479">Metal-binding</keyword>
<dbReference type="eggNOG" id="COG1518">
    <property type="taxonomic scope" value="Bacteria"/>
</dbReference>
<evidence type="ECO:0000256" key="7">
    <source>
        <dbReference type="ARBA" id="ARBA00023125"/>
    </source>
</evidence>
<dbReference type="GO" id="GO:0043571">
    <property type="term" value="P:maintenance of CRISPR repeat elements"/>
    <property type="evidence" value="ECO:0007669"/>
    <property type="project" value="UniProtKB-UniRule"/>
</dbReference>
<comment type="similarity">
    <text evidence="8">Belongs to the CRISPR-associated endonuclease Cas1 family.</text>
</comment>
<dbReference type="PANTHER" id="PTHR34353">
    <property type="entry name" value="CRISPR-ASSOCIATED ENDONUCLEASE CAS1 1"/>
    <property type="match status" value="1"/>
</dbReference>
<feature type="binding site" evidence="8">
    <location>
        <position position="187"/>
    </location>
    <ligand>
        <name>Mn(2+)</name>
        <dbReference type="ChEBI" id="CHEBI:29035"/>
    </ligand>
</feature>
<evidence type="ECO:0000256" key="1">
    <source>
        <dbReference type="ARBA" id="ARBA00022722"/>
    </source>
</evidence>
<dbReference type="EMBL" id="ACIM02000001">
    <property type="protein sequence ID" value="EEW96611.1"/>
    <property type="molecule type" value="Genomic_DNA"/>
</dbReference>
<evidence type="ECO:0000313" key="9">
    <source>
        <dbReference type="EMBL" id="EEW96611.1"/>
    </source>
</evidence>
<dbReference type="PANTHER" id="PTHR34353:SF3">
    <property type="entry name" value="CRISPR-ASSOCIATED ENDONUCLEASE CAS1"/>
    <property type="match status" value="1"/>
</dbReference>
<dbReference type="InterPro" id="IPR019857">
    <property type="entry name" value="CRISPR-assoc_Cas1_YPEST-subtyp"/>
</dbReference>
<dbReference type="NCBIfam" id="TIGR00287">
    <property type="entry name" value="cas1"/>
    <property type="match status" value="1"/>
</dbReference>
<comment type="caution">
    <text evidence="9">The sequence shown here is derived from an EMBL/GenBank/DDBJ whole genome shotgun (WGS) entry which is preliminary data.</text>
</comment>
<keyword evidence="5 8" id="KW-0460">Magnesium</keyword>
<comment type="cofactor">
    <cofactor evidence="8">
        <name>Mg(2+)</name>
        <dbReference type="ChEBI" id="CHEBI:18420"/>
    </cofactor>
    <cofactor evidence="8">
        <name>Mn(2+)</name>
        <dbReference type="ChEBI" id="CHEBI:29035"/>
    </cofactor>
</comment>
<dbReference type="HOGENOM" id="CLU_074119_0_0_9"/>
<dbReference type="AlphaFoldDB" id="C9LM25"/>
<dbReference type="Gene3D" id="1.20.120.920">
    <property type="entry name" value="CRISPR-associated endonuclease Cas1, C-terminal domain"/>
    <property type="match status" value="1"/>
</dbReference>
<organism evidence="9 10">
    <name type="scientific">Dialister invisus DSM 15470</name>
    <dbReference type="NCBI Taxonomy" id="592028"/>
    <lineage>
        <taxon>Bacteria</taxon>
        <taxon>Bacillati</taxon>
        <taxon>Bacillota</taxon>
        <taxon>Negativicutes</taxon>
        <taxon>Veillonellales</taxon>
        <taxon>Veillonellaceae</taxon>
        <taxon>Dialister</taxon>
    </lineage>
</organism>
<dbReference type="GO" id="GO:0046872">
    <property type="term" value="F:metal ion binding"/>
    <property type="evidence" value="ECO:0007669"/>
    <property type="project" value="UniProtKB-UniRule"/>
</dbReference>
<keyword evidence="8" id="KW-0464">Manganese</keyword>
<dbReference type="HAMAP" id="MF_01470">
    <property type="entry name" value="Cas1"/>
    <property type="match status" value="1"/>
</dbReference>
<evidence type="ECO:0000256" key="2">
    <source>
        <dbReference type="ARBA" id="ARBA00022723"/>
    </source>
</evidence>
<dbReference type="InterPro" id="IPR042206">
    <property type="entry name" value="CRISPR-assoc_Cas1_C"/>
</dbReference>
<dbReference type="GO" id="GO:0004520">
    <property type="term" value="F:DNA endonuclease activity"/>
    <property type="evidence" value="ECO:0007669"/>
    <property type="project" value="InterPro"/>
</dbReference>
<dbReference type="GO" id="GO:0051607">
    <property type="term" value="P:defense response to virus"/>
    <property type="evidence" value="ECO:0007669"/>
    <property type="project" value="UniProtKB-UniRule"/>
</dbReference>
<evidence type="ECO:0000256" key="4">
    <source>
        <dbReference type="ARBA" id="ARBA00022801"/>
    </source>
</evidence>
<evidence type="ECO:0000313" key="10">
    <source>
        <dbReference type="Proteomes" id="UP000004736"/>
    </source>
</evidence>
<dbReference type="Gene3D" id="3.100.10.20">
    <property type="entry name" value="CRISPR-associated endonuclease Cas1, N-terminal domain"/>
    <property type="match status" value="1"/>
</dbReference>
<proteinExistence type="inferred from homology"/>
<evidence type="ECO:0000256" key="3">
    <source>
        <dbReference type="ARBA" id="ARBA00022759"/>
    </source>
</evidence>
<dbReference type="InterPro" id="IPR002729">
    <property type="entry name" value="CRISPR-assoc_Cas1"/>
</dbReference>
<dbReference type="InterPro" id="IPR050646">
    <property type="entry name" value="Cas1"/>
</dbReference>
<dbReference type="GeneID" id="78277281"/>
<gene>
    <name evidence="8 9" type="primary">cas1</name>
    <name evidence="9" type="ORF">GCWU000321_00557</name>
</gene>
<keyword evidence="1 8" id="KW-0540">Nuclease</keyword>
<keyword evidence="10" id="KW-1185">Reference proteome</keyword>
<name>C9LM25_9FIRM</name>
<dbReference type="GO" id="GO:0003677">
    <property type="term" value="F:DNA binding"/>
    <property type="evidence" value="ECO:0007669"/>
    <property type="project" value="UniProtKB-KW"/>
</dbReference>
<reference evidence="9" key="1">
    <citation type="submission" date="2009-09" db="EMBL/GenBank/DDBJ databases">
        <authorList>
            <person name="Weinstock G."/>
            <person name="Sodergren E."/>
            <person name="Clifton S."/>
            <person name="Fulton L."/>
            <person name="Fulton B."/>
            <person name="Courtney L."/>
            <person name="Fronick C."/>
            <person name="Harrison M."/>
            <person name="Strong C."/>
            <person name="Farmer C."/>
            <person name="Delahaunty K."/>
            <person name="Markovic C."/>
            <person name="Hall O."/>
            <person name="Minx P."/>
            <person name="Tomlinson C."/>
            <person name="Mitreva M."/>
            <person name="Nelson J."/>
            <person name="Hou S."/>
            <person name="Wollam A."/>
            <person name="Pepin K.H."/>
            <person name="Johnson M."/>
            <person name="Bhonagiri V."/>
            <person name="Nash W.E."/>
            <person name="Warren W."/>
            <person name="Chinwalla A."/>
            <person name="Mardis E.R."/>
            <person name="Wilson R.K."/>
        </authorList>
    </citation>
    <scope>NUCLEOTIDE SEQUENCE [LARGE SCALE GENOMIC DNA]</scope>
    <source>
        <strain evidence="9">DSM 15470</strain>
    </source>
</reference>
<keyword evidence="6 8" id="KW-0051">Antiviral defense</keyword>
<comment type="subunit">
    <text evidence="8">Homodimer, forms a heterotetramer with a Cas2 homodimer.</text>
</comment>
<accession>C9LM25</accession>
<dbReference type="NCBIfam" id="TIGR03637">
    <property type="entry name" value="cas1_YPEST"/>
    <property type="match status" value="1"/>
</dbReference>
<feature type="binding site" evidence="8">
    <location>
        <position position="263"/>
    </location>
    <ligand>
        <name>Mn(2+)</name>
        <dbReference type="ChEBI" id="CHEBI:29035"/>
    </ligand>
</feature>
<dbReference type="GO" id="GO:0016787">
    <property type="term" value="F:hydrolase activity"/>
    <property type="evidence" value="ECO:0007669"/>
    <property type="project" value="UniProtKB-KW"/>
</dbReference>
<dbReference type="Pfam" id="PF01867">
    <property type="entry name" value="Cas_Cas1"/>
    <property type="match status" value="1"/>
</dbReference>
<dbReference type="InterPro" id="IPR042211">
    <property type="entry name" value="CRISPR-assoc_Cas1_N"/>
</dbReference>
<evidence type="ECO:0000256" key="8">
    <source>
        <dbReference type="HAMAP-Rule" id="MF_01470"/>
    </source>
</evidence>
<comment type="function">
    <text evidence="8">CRISPR (clustered regularly interspaced short palindromic repeat), is an adaptive immune system that provides protection against mobile genetic elements (viruses, transposable elements and conjugative plasmids). CRISPR clusters contain spacers, sequences complementary to antecedent mobile elements, and target invading nucleic acids. CRISPR clusters are transcribed and processed into CRISPR RNA (crRNA). Acts as a dsDNA endonuclease. Involved in the integration of spacer DNA into the CRISPR cassette.</text>
</comment>
<keyword evidence="4 8" id="KW-0378">Hydrolase</keyword>
<dbReference type="STRING" id="592028.GCWU000321_00557"/>
<dbReference type="Proteomes" id="UP000004736">
    <property type="component" value="Unassembled WGS sequence"/>
</dbReference>
<keyword evidence="7 8" id="KW-0238">DNA-binding</keyword>
<protein>
    <recommendedName>
        <fullName evidence="8">CRISPR-associated endonuclease Cas1</fullName>
        <ecNumber evidence="8">3.1.-.-</ecNumber>
    </recommendedName>
</protein>
<dbReference type="EC" id="3.1.-.-" evidence="8"/>
<keyword evidence="3 8" id="KW-0255">Endonuclease</keyword>